<dbReference type="AlphaFoldDB" id="A0A3D3YKB8"/>
<sequence>MIQRIQTLYLLLAAGLVACAAFLPLASFASGGEEFRLYAFGLRTADGETVQSTLYMGILLALALVLPLTTIFLFKRRMLQFRLGVVEMILLLGAQIVMGIYYFLSYRLFSSFEFHAQSVKLPLVLPLIAMIFTYLAVRAIFRDELMIRSMDRIR</sequence>
<dbReference type="KEGG" id="acou:A5CBH24_20660"/>
<accession>A0A4Y1XLS3</accession>
<accession>A0A3D3YKB8</accession>
<dbReference type="RefSeq" id="WP_141413110.1">
    <property type="nucleotide sequence ID" value="NZ_AP019735.1"/>
</dbReference>
<keyword evidence="2" id="KW-1185">Reference proteome</keyword>
<protein>
    <submittedName>
        <fullName evidence="1">Membrane protein</fullName>
    </submittedName>
</protein>
<dbReference type="GeneID" id="78342784"/>
<evidence type="ECO:0000313" key="1">
    <source>
        <dbReference type="EMBL" id="BBL04753.1"/>
    </source>
</evidence>
<dbReference type="Proteomes" id="UP000318946">
    <property type="component" value="Chromosome"/>
</dbReference>
<dbReference type="Pfam" id="PF14126">
    <property type="entry name" value="DUF4293"/>
    <property type="match status" value="1"/>
</dbReference>
<organism evidence="1 2">
    <name type="scientific">Alistipes communis</name>
    <dbReference type="NCBI Taxonomy" id="2585118"/>
    <lineage>
        <taxon>Bacteria</taxon>
        <taxon>Pseudomonadati</taxon>
        <taxon>Bacteroidota</taxon>
        <taxon>Bacteroidia</taxon>
        <taxon>Bacteroidales</taxon>
        <taxon>Rikenellaceae</taxon>
        <taxon>Alistipes</taxon>
    </lineage>
</organism>
<name>A0A3D3YKB8_9BACT</name>
<gene>
    <name evidence="1" type="ORF">A5CBH24_20660</name>
</gene>
<evidence type="ECO:0000313" key="2">
    <source>
        <dbReference type="Proteomes" id="UP000318946"/>
    </source>
</evidence>
<accession>A0A4Y1WUJ1</accession>
<reference evidence="2" key="1">
    <citation type="submission" date="2019-06" db="EMBL/GenBank/DDBJ databases">
        <title>Alistipes onderdonkii subsp. vulgaris subsp. nov., Alistipes dispar sp. nov. and Alistipes communis sp. nov., isolated from human faeces, and creation of Alistipes onderdonkii subsp. onderdonkii subsp. nov.</title>
        <authorList>
            <person name="Sakamoto M."/>
            <person name="Ikeyama N."/>
            <person name="Ogata Y."/>
            <person name="Suda W."/>
            <person name="Iino T."/>
            <person name="Hattori M."/>
            <person name="Ohkuma M."/>
        </authorList>
    </citation>
    <scope>NUCLEOTIDE SEQUENCE [LARGE SCALE GENOMIC DNA]</scope>
    <source>
        <strain evidence="2">5CBH24</strain>
    </source>
</reference>
<dbReference type="EMBL" id="AP019735">
    <property type="protein sequence ID" value="BBL04753.1"/>
    <property type="molecule type" value="Genomic_DNA"/>
</dbReference>
<dbReference type="STRING" id="1118061.GCA_000311925_00623"/>
<proteinExistence type="predicted"/>
<dbReference type="PROSITE" id="PS51257">
    <property type="entry name" value="PROKAR_LIPOPROTEIN"/>
    <property type="match status" value="1"/>
</dbReference>
<dbReference type="OrthoDB" id="594989at2"/>
<dbReference type="InterPro" id="IPR025635">
    <property type="entry name" value="DUF4293"/>
</dbReference>